<keyword evidence="4 6" id="KW-1133">Transmembrane helix</keyword>
<dbReference type="PROSITE" id="PS50850">
    <property type="entry name" value="MFS"/>
    <property type="match status" value="1"/>
</dbReference>
<evidence type="ECO:0000259" key="7">
    <source>
        <dbReference type="PROSITE" id="PS50850"/>
    </source>
</evidence>
<dbReference type="RefSeq" id="WP_166097438.1">
    <property type="nucleotide sequence ID" value="NZ_JAADJT010000001.1"/>
</dbReference>
<dbReference type="Gene3D" id="1.20.1250.20">
    <property type="entry name" value="MFS general substrate transporter like domains"/>
    <property type="match status" value="2"/>
</dbReference>
<comment type="subcellular location">
    <subcellularLocation>
        <location evidence="1">Membrane</location>
        <topology evidence="1">Multi-pass membrane protein</topology>
    </subcellularLocation>
</comment>
<reference evidence="8 9" key="1">
    <citation type="submission" date="2020-01" db="EMBL/GenBank/DDBJ databases">
        <authorList>
            <person name="Lee S.D."/>
        </authorList>
    </citation>
    <scope>NUCLEOTIDE SEQUENCE [LARGE SCALE GENOMIC DNA]</scope>
    <source>
        <strain evidence="8 9">SAP-35</strain>
    </source>
</reference>
<feature type="transmembrane region" description="Helical" evidence="6">
    <location>
        <begin position="394"/>
        <end position="415"/>
    </location>
</feature>
<name>A0ABX0FBQ6_9BURK</name>
<evidence type="ECO:0000313" key="9">
    <source>
        <dbReference type="Proteomes" id="UP000666369"/>
    </source>
</evidence>
<comment type="caution">
    <text evidence="8">The sequence shown here is derived from an EMBL/GenBank/DDBJ whole genome shotgun (WGS) entry which is preliminary data.</text>
</comment>
<proteinExistence type="predicted"/>
<reference evidence="9" key="2">
    <citation type="submission" date="2023-07" db="EMBL/GenBank/DDBJ databases">
        <title>Duganella aceri sp. nov., isolated from tree sap.</title>
        <authorList>
            <person name="Kim I.S."/>
        </authorList>
    </citation>
    <scope>NUCLEOTIDE SEQUENCE [LARGE SCALE GENOMIC DNA]</scope>
    <source>
        <strain evidence="9">SAP-35</strain>
    </source>
</reference>
<dbReference type="PANTHER" id="PTHR43791:SF36">
    <property type="entry name" value="TRANSPORTER, PUTATIVE (AFU_ORTHOLOGUE AFUA_6G08340)-RELATED"/>
    <property type="match status" value="1"/>
</dbReference>
<dbReference type="Proteomes" id="UP000666369">
    <property type="component" value="Unassembled WGS sequence"/>
</dbReference>
<feature type="transmembrane region" description="Helical" evidence="6">
    <location>
        <begin position="61"/>
        <end position="81"/>
    </location>
</feature>
<feature type="transmembrane region" description="Helical" evidence="6">
    <location>
        <begin position="186"/>
        <end position="208"/>
    </location>
</feature>
<feature type="transmembrane region" description="Helical" evidence="6">
    <location>
        <begin position="93"/>
        <end position="111"/>
    </location>
</feature>
<feature type="transmembrane region" description="Helical" evidence="6">
    <location>
        <begin position="270"/>
        <end position="289"/>
    </location>
</feature>
<evidence type="ECO:0000256" key="3">
    <source>
        <dbReference type="ARBA" id="ARBA00022692"/>
    </source>
</evidence>
<feature type="domain" description="Major facilitator superfamily (MFS) profile" evidence="7">
    <location>
        <begin position="27"/>
        <end position="454"/>
    </location>
</feature>
<dbReference type="Pfam" id="PF07690">
    <property type="entry name" value="MFS_1"/>
    <property type="match status" value="1"/>
</dbReference>
<gene>
    <name evidence="8" type="ORF">GW587_00730</name>
</gene>
<dbReference type="EMBL" id="JAADJT010000001">
    <property type="protein sequence ID" value="NGZ82787.1"/>
    <property type="molecule type" value="Genomic_DNA"/>
</dbReference>
<accession>A0ABX0FBQ6</accession>
<keyword evidence="3 6" id="KW-0812">Transmembrane</keyword>
<protein>
    <submittedName>
        <fullName evidence="8">MFS transporter</fullName>
    </submittedName>
</protein>
<feature type="transmembrane region" description="Helical" evidence="6">
    <location>
        <begin position="339"/>
        <end position="356"/>
    </location>
</feature>
<dbReference type="InterPro" id="IPR036259">
    <property type="entry name" value="MFS_trans_sf"/>
</dbReference>
<feature type="transmembrane region" description="Helical" evidence="6">
    <location>
        <begin position="151"/>
        <end position="174"/>
    </location>
</feature>
<feature type="transmembrane region" description="Helical" evidence="6">
    <location>
        <begin position="23"/>
        <end position="41"/>
    </location>
</feature>
<dbReference type="CDD" id="cd17319">
    <property type="entry name" value="MFS_ExuT_GudP_like"/>
    <property type="match status" value="1"/>
</dbReference>
<keyword evidence="9" id="KW-1185">Reference proteome</keyword>
<dbReference type="InterPro" id="IPR011701">
    <property type="entry name" value="MFS"/>
</dbReference>
<dbReference type="InterPro" id="IPR020846">
    <property type="entry name" value="MFS_dom"/>
</dbReference>
<keyword evidence="5 6" id="KW-0472">Membrane</keyword>
<sequence length="469" mass="49815">MSHGATLLHLRGAAGMDAIYRKISWRLLPLLMLCYAVAWLDRVNIGYAKLQVQDSLALSDHAYAVGIGAFFAGYCLFGLPANLLLEKIGARKILLRMMLGWGAITAAGAFVREPFEFYAIRFLLGVFEAGFFPGVILYLTYWYPAARRARVIAVFASAALMAGAFTGPLCDATLQALHLHQELEGWQWLLLVQAVPAALLGVIAYFYLDDRPEDARWLSPFEQQMVEQALERDETTLAAAAGESPNAGEEEDEDPPSAVAVCWSLLRNPAIALLALANLLLMGAGYALVYWAPALTQRWGAGSHIEPGLLAALPNIAGVIGMIAIGYDSDRRRERRGHFIACMVLAAGGLGLAIAADNALAWSLAGLSLATLGIAAATPLLVAILTDLLNRRRAAVGIALVGSFGLMGGAFGPTLGERAMAWGGSAAMLAVLIALTLAAGVALLLALRLAPRRGGPHAGHGHPDKMARS</sequence>
<dbReference type="PANTHER" id="PTHR43791">
    <property type="entry name" value="PERMEASE-RELATED"/>
    <property type="match status" value="1"/>
</dbReference>
<organism evidence="8 9">
    <name type="scientific">Duganella aceris</name>
    <dbReference type="NCBI Taxonomy" id="2703883"/>
    <lineage>
        <taxon>Bacteria</taxon>
        <taxon>Pseudomonadati</taxon>
        <taxon>Pseudomonadota</taxon>
        <taxon>Betaproteobacteria</taxon>
        <taxon>Burkholderiales</taxon>
        <taxon>Oxalobacteraceae</taxon>
        <taxon>Telluria group</taxon>
        <taxon>Duganella</taxon>
    </lineage>
</organism>
<evidence type="ECO:0000313" key="8">
    <source>
        <dbReference type="EMBL" id="NGZ82787.1"/>
    </source>
</evidence>
<evidence type="ECO:0000256" key="5">
    <source>
        <dbReference type="ARBA" id="ARBA00023136"/>
    </source>
</evidence>
<feature type="transmembrane region" description="Helical" evidence="6">
    <location>
        <begin position="362"/>
        <end position="382"/>
    </location>
</feature>
<evidence type="ECO:0000256" key="1">
    <source>
        <dbReference type="ARBA" id="ARBA00004141"/>
    </source>
</evidence>
<evidence type="ECO:0000256" key="4">
    <source>
        <dbReference type="ARBA" id="ARBA00022989"/>
    </source>
</evidence>
<evidence type="ECO:0000256" key="6">
    <source>
        <dbReference type="SAM" id="Phobius"/>
    </source>
</evidence>
<feature type="transmembrane region" description="Helical" evidence="6">
    <location>
        <begin position="309"/>
        <end position="327"/>
    </location>
</feature>
<keyword evidence="2" id="KW-0813">Transport</keyword>
<feature type="transmembrane region" description="Helical" evidence="6">
    <location>
        <begin position="421"/>
        <end position="447"/>
    </location>
</feature>
<feature type="transmembrane region" description="Helical" evidence="6">
    <location>
        <begin position="117"/>
        <end position="139"/>
    </location>
</feature>
<dbReference type="SUPFAM" id="SSF103473">
    <property type="entry name" value="MFS general substrate transporter"/>
    <property type="match status" value="1"/>
</dbReference>
<evidence type="ECO:0000256" key="2">
    <source>
        <dbReference type="ARBA" id="ARBA00022448"/>
    </source>
</evidence>